<dbReference type="InterPro" id="IPR011993">
    <property type="entry name" value="PH-like_dom_sf"/>
</dbReference>
<feature type="region of interest" description="Disordered" evidence="1">
    <location>
        <begin position="488"/>
        <end position="589"/>
    </location>
</feature>
<evidence type="ECO:0000256" key="1">
    <source>
        <dbReference type="SAM" id="MobiDB-lite"/>
    </source>
</evidence>
<dbReference type="GeneID" id="87814288"/>
<feature type="compositionally biased region" description="Polar residues" evidence="1">
    <location>
        <begin position="492"/>
        <end position="501"/>
    </location>
</feature>
<protein>
    <recommendedName>
        <fullName evidence="4">PH domain-containing protein</fullName>
    </recommendedName>
</protein>
<comment type="caution">
    <text evidence="2">The sequence shown here is derived from an EMBL/GenBank/DDBJ whole genome shotgun (WGS) entry which is preliminary data.</text>
</comment>
<proteinExistence type="predicted"/>
<dbReference type="PANTHER" id="PTHR38700:SF1">
    <property type="entry name" value="PH DOMAIN-CONTAINING PROTEIN"/>
    <property type="match status" value="1"/>
</dbReference>
<accession>A0AAN6V2D9</accession>
<feature type="compositionally biased region" description="Polar residues" evidence="1">
    <location>
        <begin position="695"/>
        <end position="713"/>
    </location>
</feature>
<feature type="region of interest" description="Disordered" evidence="1">
    <location>
        <begin position="861"/>
        <end position="885"/>
    </location>
</feature>
<feature type="compositionally biased region" description="Low complexity" evidence="1">
    <location>
        <begin position="210"/>
        <end position="220"/>
    </location>
</feature>
<feature type="compositionally biased region" description="Low complexity" evidence="1">
    <location>
        <begin position="149"/>
        <end position="162"/>
    </location>
</feature>
<feature type="compositionally biased region" description="Gly residues" evidence="1">
    <location>
        <begin position="180"/>
        <end position="194"/>
    </location>
</feature>
<feature type="region of interest" description="Disordered" evidence="1">
    <location>
        <begin position="601"/>
        <end position="816"/>
    </location>
</feature>
<feature type="region of interest" description="Disordered" evidence="1">
    <location>
        <begin position="125"/>
        <end position="238"/>
    </location>
</feature>
<evidence type="ECO:0000313" key="3">
    <source>
        <dbReference type="Proteomes" id="UP001302676"/>
    </source>
</evidence>
<dbReference type="EMBL" id="MU853599">
    <property type="protein sequence ID" value="KAK4142276.1"/>
    <property type="molecule type" value="Genomic_DNA"/>
</dbReference>
<dbReference type="Gene3D" id="2.30.29.30">
    <property type="entry name" value="Pleckstrin-homology domain (PH domain)/Phosphotyrosine-binding domain (PTB)"/>
    <property type="match status" value="1"/>
</dbReference>
<sequence length="919" mass="98779">MRQSSPRGLRLRRPPSTLFARLSTLTDNIGTTIANGCGNATRSLRRRSWHHSNDHGTGQNEDLAAALASFQPPPAVSAQAGSVAQAPPESETRRISLARTFGPDHLAVLTEEAEEIDEAVGRPAVCQSAQPPPSIVSPKSPTSPTLLDTEPSPSSPRQTTSPMREAFSFLTRGRKKSGSGSSGGGGSGSGGNGGNDMHRTLTKRHRPFPTSSTSASVDASVDSRERALRPSPHITTSSEIAYSGPTEVLNPTSKLVSARCKGITVTVEIFKETSASDFLVDCSRTLAGLGRPVDPDDCVVIEPCARPGLERRLRQYERVWDVVSAWDHDTANTFIILPDSSDPDEELVLSSVPDTQDEPEGFVLPIYHLYRPGKWTQRYITLKENGQVFASKKREWKVSDKDVTRLCHLSDFDIYMPTEAEMRKQLRPPKRYCYAIRSQEKATLFIDSSLYVQFFCTDDPNVARQFRSAVQGWRSWYLVNRKLRLHDKKVPSSPTSPSGAGQSYRMKTPLDQGSRADHVYRGRTSLDQGPRGRPSIDQLPLVHSVPSSHENAPPGTSAGAGIPPIPPLPGSLRGKKQDPFAASGLLGNDYEERRQHAVRREGTVKHRQGHVTSAPDDGPFTDGPNLLNGGIVRLDDRPGTAGSGSSHNTLPRRSDRTGWFPSAVQHSAEHYSARPTTAGFPTSVGAGATSLARRPSTSSHVPTRNRSVRQPQQHGDDHHIPIPPSPTHQQPQPLSRSPQQPLVDLTPGFIEAPQWSRENRGRGVRAPQGKPLVDLATGPVLPPSRIRDAAPPKNLVRRPDAAPTSPISPSSGAGGTATLMQQYETQKAAAATGATGTGVGGSAAGRMGGGSGLVGSLARRNTTRSMGGRGVVAGGETSDVPAVPGPTAAYLQARGGMMGVGERDKDRVREWLRNGGEKA</sequence>
<keyword evidence="3" id="KW-1185">Reference proteome</keyword>
<reference evidence="2" key="1">
    <citation type="journal article" date="2023" name="Mol. Phylogenet. Evol.">
        <title>Genome-scale phylogeny and comparative genomics of the fungal order Sordariales.</title>
        <authorList>
            <person name="Hensen N."/>
            <person name="Bonometti L."/>
            <person name="Westerberg I."/>
            <person name="Brannstrom I.O."/>
            <person name="Guillou S."/>
            <person name="Cros-Aarteil S."/>
            <person name="Calhoun S."/>
            <person name="Haridas S."/>
            <person name="Kuo A."/>
            <person name="Mondo S."/>
            <person name="Pangilinan J."/>
            <person name="Riley R."/>
            <person name="LaButti K."/>
            <person name="Andreopoulos B."/>
            <person name="Lipzen A."/>
            <person name="Chen C."/>
            <person name="Yan M."/>
            <person name="Daum C."/>
            <person name="Ng V."/>
            <person name="Clum A."/>
            <person name="Steindorff A."/>
            <person name="Ohm R.A."/>
            <person name="Martin F."/>
            <person name="Silar P."/>
            <person name="Natvig D.O."/>
            <person name="Lalanne C."/>
            <person name="Gautier V."/>
            <person name="Ament-Velasquez S.L."/>
            <person name="Kruys A."/>
            <person name="Hutchinson M.I."/>
            <person name="Powell A.J."/>
            <person name="Barry K."/>
            <person name="Miller A.N."/>
            <person name="Grigoriev I.V."/>
            <person name="Debuchy R."/>
            <person name="Gladieux P."/>
            <person name="Hiltunen Thoren M."/>
            <person name="Johannesson H."/>
        </authorList>
    </citation>
    <scope>NUCLEOTIDE SEQUENCE</scope>
    <source>
        <strain evidence="2">CBS 141.50</strain>
    </source>
</reference>
<dbReference type="RefSeq" id="XP_062635647.1">
    <property type="nucleotide sequence ID" value="XM_062777675.1"/>
</dbReference>
<reference evidence="2" key="2">
    <citation type="submission" date="2023-05" db="EMBL/GenBank/DDBJ databases">
        <authorList>
            <consortium name="Lawrence Berkeley National Laboratory"/>
            <person name="Steindorff A."/>
            <person name="Hensen N."/>
            <person name="Bonometti L."/>
            <person name="Westerberg I."/>
            <person name="Brannstrom I.O."/>
            <person name="Guillou S."/>
            <person name="Cros-Aarteil S."/>
            <person name="Calhoun S."/>
            <person name="Haridas S."/>
            <person name="Kuo A."/>
            <person name="Mondo S."/>
            <person name="Pangilinan J."/>
            <person name="Riley R."/>
            <person name="Labutti K."/>
            <person name="Andreopoulos B."/>
            <person name="Lipzen A."/>
            <person name="Chen C."/>
            <person name="Yanf M."/>
            <person name="Daum C."/>
            <person name="Ng V."/>
            <person name="Clum A."/>
            <person name="Ohm R."/>
            <person name="Martin F."/>
            <person name="Silar P."/>
            <person name="Natvig D."/>
            <person name="Lalanne C."/>
            <person name="Gautier V."/>
            <person name="Ament-Velasquez S.L."/>
            <person name="Kruys A."/>
            <person name="Hutchinson M.I."/>
            <person name="Powell A.J."/>
            <person name="Barry K."/>
            <person name="Miller A.N."/>
            <person name="Grigoriev I.V."/>
            <person name="Debuchy R."/>
            <person name="Gladieux P."/>
            <person name="Thoren M.H."/>
            <person name="Johannesson H."/>
        </authorList>
    </citation>
    <scope>NUCLEOTIDE SEQUENCE</scope>
    <source>
        <strain evidence="2">CBS 141.50</strain>
    </source>
</reference>
<gene>
    <name evidence="2" type="ORF">C8A04DRAFT_13351</name>
</gene>
<feature type="compositionally biased region" description="Low complexity" evidence="1">
    <location>
        <begin position="729"/>
        <end position="742"/>
    </location>
</feature>
<organism evidence="2 3">
    <name type="scientific">Dichotomopilus funicola</name>
    <dbReference type="NCBI Taxonomy" id="1934379"/>
    <lineage>
        <taxon>Eukaryota</taxon>
        <taxon>Fungi</taxon>
        <taxon>Dikarya</taxon>
        <taxon>Ascomycota</taxon>
        <taxon>Pezizomycotina</taxon>
        <taxon>Sordariomycetes</taxon>
        <taxon>Sordariomycetidae</taxon>
        <taxon>Sordariales</taxon>
        <taxon>Chaetomiaceae</taxon>
        <taxon>Dichotomopilus</taxon>
    </lineage>
</organism>
<feature type="compositionally biased region" description="Polar residues" evidence="1">
    <location>
        <begin position="137"/>
        <end position="146"/>
    </location>
</feature>
<dbReference type="AlphaFoldDB" id="A0AAN6V2D9"/>
<evidence type="ECO:0000313" key="2">
    <source>
        <dbReference type="EMBL" id="KAK4142276.1"/>
    </source>
</evidence>
<feature type="compositionally biased region" description="Low complexity" evidence="1">
    <location>
        <begin position="553"/>
        <end position="562"/>
    </location>
</feature>
<evidence type="ECO:0008006" key="4">
    <source>
        <dbReference type="Google" id="ProtNLM"/>
    </source>
</evidence>
<name>A0AAN6V2D9_9PEZI</name>
<dbReference type="PANTHER" id="PTHR38700">
    <property type="entry name" value="YALI0E22418P"/>
    <property type="match status" value="1"/>
</dbReference>
<dbReference type="Proteomes" id="UP001302676">
    <property type="component" value="Unassembled WGS sequence"/>
</dbReference>